<reference evidence="3" key="1">
    <citation type="journal article" date="2019" name="Int. J. Syst. Evol. Microbiol.">
        <title>The Global Catalogue of Microorganisms (GCM) 10K type strain sequencing project: providing services to taxonomists for standard genome sequencing and annotation.</title>
        <authorList>
            <consortium name="The Broad Institute Genomics Platform"/>
            <consortium name="The Broad Institute Genome Sequencing Center for Infectious Disease"/>
            <person name="Wu L."/>
            <person name="Ma J."/>
        </authorList>
    </citation>
    <scope>NUCLEOTIDE SEQUENCE [LARGE SCALE GENOMIC DNA]</scope>
    <source>
        <strain evidence="3">CECT 7184</strain>
    </source>
</reference>
<sequence length="266" mass="29187">MTHVKYWMALCLLPLFFSYYVTSVNAASPPPQVSLIIDDFGGKVKGVEEMLDLDLPLTIAIMPFMEDSHKQAVLAAEKGHEVMLHLPMEPLKGKASWLGPGAIRAEMTKEEAKQATQKAIDSLPHVKGLNNHMGSKVVETSEAISGVLEAAKENQLYVIDSGTNPRSLIPELCESMGIPYEVRDVFLDDTLSSAAEVRQQMKHMAQRTESDAKTIAIGHVGIKGEETVTGIKEGLSFLKSTGTEIVPASRLTLSNLSRNPFSFWEY</sequence>
<dbReference type="PANTHER" id="PTHR30105:SF2">
    <property type="entry name" value="DIVERGENT POLYSACCHARIDE DEACETYLASE SUPERFAMILY"/>
    <property type="match status" value="1"/>
</dbReference>
<keyword evidence="1" id="KW-0732">Signal</keyword>
<accession>A0ABW0YLK8</accession>
<dbReference type="Proteomes" id="UP001596142">
    <property type="component" value="Unassembled WGS sequence"/>
</dbReference>
<evidence type="ECO:0000256" key="1">
    <source>
        <dbReference type="SAM" id="SignalP"/>
    </source>
</evidence>
<dbReference type="Gene3D" id="3.20.20.370">
    <property type="entry name" value="Glycoside hydrolase/deacetylase"/>
    <property type="match status" value="1"/>
</dbReference>
<protein>
    <submittedName>
        <fullName evidence="2">Divergent polysaccharide deacetylase family protein</fullName>
    </submittedName>
</protein>
<feature type="chain" id="PRO_5045457117" evidence="1">
    <location>
        <begin position="27"/>
        <end position="266"/>
    </location>
</feature>
<dbReference type="Pfam" id="PF04748">
    <property type="entry name" value="Polysacc_deac_2"/>
    <property type="match status" value="1"/>
</dbReference>
<dbReference type="EMBL" id="JBHSOZ010000003">
    <property type="protein sequence ID" value="MFC5712277.1"/>
    <property type="molecule type" value="Genomic_DNA"/>
</dbReference>
<evidence type="ECO:0000313" key="2">
    <source>
        <dbReference type="EMBL" id="MFC5712277.1"/>
    </source>
</evidence>
<feature type="signal peptide" evidence="1">
    <location>
        <begin position="1"/>
        <end position="26"/>
    </location>
</feature>
<proteinExistence type="predicted"/>
<dbReference type="SUPFAM" id="SSF88713">
    <property type="entry name" value="Glycoside hydrolase/deacetylase"/>
    <property type="match status" value="1"/>
</dbReference>
<dbReference type="CDD" id="cd10936">
    <property type="entry name" value="CE4_DAC2"/>
    <property type="match status" value="1"/>
</dbReference>
<gene>
    <name evidence="2" type="ORF">ACFPU1_05745</name>
</gene>
<keyword evidence="3" id="KW-1185">Reference proteome</keyword>
<dbReference type="PANTHER" id="PTHR30105">
    <property type="entry name" value="UNCHARACTERIZED YIBQ-RELATED"/>
    <property type="match status" value="1"/>
</dbReference>
<dbReference type="InterPro" id="IPR011330">
    <property type="entry name" value="Glyco_hydro/deAcase_b/a-brl"/>
</dbReference>
<dbReference type="InterPro" id="IPR006837">
    <property type="entry name" value="Divergent_DAC"/>
</dbReference>
<comment type="caution">
    <text evidence="2">The sequence shown here is derived from an EMBL/GenBank/DDBJ whole genome shotgun (WGS) entry which is preliminary data.</text>
</comment>
<evidence type="ECO:0000313" key="3">
    <source>
        <dbReference type="Proteomes" id="UP001596142"/>
    </source>
</evidence>
<name>A0ABW0YLK8_9BACI</name>
<organism evidence="2 3">
    <name type="scientific">Thalassorhabdus alkalitolerans</name>
    <dbReference type="NCBI Taxonomy" id="2282697"/>
    <lineage>
        <taxon>Bacteria</taxon>
        <taxon>Bacillati</taxon>
        <taxon>Bacillota</taxon>
        <taxon>Bacilli</taxon>
        <taxon>Bacillales</taxon>
        <taxon>Bacillaceae</taxon>
        <taxon>Thalassorhabdus</taxon>
    </lineage>
</organism>